<protein>
    <submittedName>
        <fullName evidence="2">Xylose isomerase-like TIM barrel</fullName>
    </submittedName>
</protein>
<organism evidence="2 3">
    <name type="scientific">Novipirellula aureliae</name>
    <dbReference type="NCBI Taxonomy" id="2527966"/>
    <lineage>
        <taxon>Bacteria</taxon>
        <taxon>Pseudomonadati</taxon>
        <taxon>Planctomycetota</taxon>
        <taxon>Planctomycetia</taxon>
        <taxon>Pirellulales</taxon>
        <taxon>Pirellulaceae</taxon>
        <taxon>Novipirellula</taxon>
    </lineage>
</organism>
<evidence type="ECO:0000259" key="1">
    <source>
        <dbReference type="Pfam" id="PF01261"/>
    </source>
</evidence>
<evidence type="ECO:0000313" key="3">
    <source>
        <dbReference type="Proteomes" id="UP000315471"/>
    </source>
</evidence>
<dbReference type="PANTHER" id="PTHR12110">
    <property type="entry name" value="HYDROXYPYRUVATE ISOMERASE"/>
    <property type="match status" value="1"/>
</dbReference>
<evidence type="ECO:0000313" key="2">
    <source>
        <dbReference type="EMBL" id="TWU42993.1"/>
    </source>
</evidence>
<dbReference type="OrthoDB" id="259584at2"/>
<dbReference type="Proteomes" id="UP000315471">
    <property type="component" value="Unassembled WGS sequence"/>
</dbReference>
<dbReference type="PANTHER" id="PTHR12110:SF41">
    <property type="entry name" value="INOSOSE DEHYDRATASE"/>
    <property type="match status" value="1"/>
</dbReference>
<name>A0A5C6DZY1_9BACT</name>
<dbReference type="SUPFAM" id="SSF51658">
    <property type="entry name" value="Xylose isomerase-like"/>
    <property type="match status" value="1"/>
</dbReference>
<dbReference type="Pfam" id="PF01261">
    <property type="entry name" value="AP_endonuc_2"/>
    <property type="match status" value="1"/>
</dbReference>
<dbReference type="AlphaFoldDB" id="A0A5C6DZY1"/>
<feature type="domain" description="Xylose isomerase-like TIM barrel" evidence="1">
    <location>
        <begin position="21"/>
        <end position="258"/>
    </location>
</feature>
<dbReference type="Gene3D" id="3.20.20.150">
    <property type="entry name" value="Divalent-metal-dependent TIM barrel enzymes"/>
    <property type="match status" value="1"/>
</dbReference>
<dbReference type="InterPro" id="IPR036237">
    <property type="entry name" value="Xyl_isomerase-like_sf"/>
</dbReference>
<sequence length="262" mass="28269">MAEIKIAVRIDSLPVQLSKALQLASQLGATAVEINARNGIRPSELSDTGLRQLRKMLNDLNLRVAAVRFPTRRGYDNPTDLDRRVDATKAAMQLAYRLGASVVINQIGGIPDTTDDPRYTSLQGVVDDLGRYGAKVGAFLAAETGSESPEKLADLIKSNDNAYIAAALNPGQLIINRHSPREAIRALGDRIQVVSAVDGVIDLSAGRGISVPLGQGTADFPELLGMLEDFPFRGYFVVGRQQMPSDTVLEELQQGIEYLGNL</sequence>
<keyword evidence="2" id="KW-0413">Isomerase</keyword>
<reference evidence="2 3" key="1">
    <citation type="submission" date="2019-02" db="EMBL/GenBank/DDBJ databases">
        <title>Deep-cultivation of Planctomycetes and their phenomic and genomic characterization uncovers novel biology.</title>
        <authorList>
            <person name="Wiegand S."/>
            <person name="Jogler M."/>
            <person name="Boedeker C."/>
            <person name="Pinto D."/>
            <person name="Vollmers J."/>
            <person name="Rivas-Marin E."/>
            <person name="Kohn T."/>
            <person name="Peeters S.H."/>
            <person name="Heuer A."/>
            <person name="Rast P."/>
            <person name="Oberbeckmann S."/>
            <person name="Bunk B."/>
            <person name="Jeske O."/>
            <person name="Meyerdierks A."/>
            <person name="Storesund J.E."/>
            <person name="Kallscheuer N."/>
            <person name="Luecker S."/>
            <person name="Lage O.M."/>
            <person name="Pohl T."/>
            <person name="Merkel B.J."/>
            <person name="Hornburger P."/>
            <person name="Mueller R.-W."/>
            <person name="Bruemmer F."/>
            <person name="Labrenz M."/>
            <person name="Spormann A.M."/>
            <person name="Op Den Camp H."/>
            <person name="Overmann J."/>
            <person name="Amann R."/>
            <person name="Jetten M.S.M."/>
            <person name="Mascher T."/>
            <person name="Medema M.H."/>
            <person name="Devos D.P."/>
            <person name="Kaster A.-K."/>
            <person name="Ovreas L."/>
            <person name="Rohde M."/>
            <person name="Galperin M.Y."/>
            <person name="Jogler C."/>
        </authorList>
    </citation>
    <scope>NUCLEOTIDE SEQUENCE [LARGE SCALE GENOMIC DNA]</scope>
    <source>
        <strain evidence="2 3">Q31b</strain>
    </source>
</reference>
<dbReference type="GO" id="GO:0016853">
    <property type="term" value="F:isomerase activity"/>
    <property type="evidence" value="ECO:0007669"/>
    <property type="project" value="UniProtKB-KW"/>
</dbReference>
<keyword evidence="3" id="KW-1185">Reference proteome</keyword>
<accession>A0A5C6DZY1</accession>
<dbReference type="InterPro" id="IPR050312">
    <property type="entry name" value="IolE/XylAMocC-like"/>
</dbReference>
<proteinExistence type="predicted"/>
<dbReference type="RefSeq" id="WP_146599500.1">
    <property type="nucleotide sequence ID" value="NZ_SJPY01000003.1"/>
</dbReference>
<dbReference type="EMBL" id="SJPY01000003">
    <property type="protein sequence ID" value="TWU42993.1"/>
    <property type="molecule type" value="Genomic_DNA"/>
</dbReference>
<dbReference type="InterPro" id="IPR013022">
    <property type="entry name" value="Xyl_isomerase-like_TIM-brl"/>
</dbReference>
<gene>
    <name evidence="2" type="ORF">Q31b_20270</name>
</gene>
<comment type="caution">
    <text evidence="2">The sequence shown here is derived from an EMBL/GenBank/DDBJ whole genome shotgun (WGS) entry which is preliminary data.</text>
</comment>